<dbReference type="PROSITE" id="PS51257">
    <property type="entry name" value="PROKAR_LIPOPROTEIN"/>
    <property type="match status" value="1"/>
</dbReference>
<keyword evidence="4 6" id="KW-1133">Transmembrane helix</keyword>
<comment type="subcellular location">
    <subcellularLocation>
        <location evidence="1">Cell membrane</location>
        <topology evidence="1">Multi-pass membrane protein</topology>
    </subcellularLocation>
</comment>
<evidence type="ECO:0000259" key="7">
    <source>
        <dbReference type="Pfam" id="PF10035"/>
    </source>
</evidence>
<feature type="domain" description="DUF2179" evidence="7">
    <location>
        <begin position="230"/>
        <end position="284"/>
    </location>
</feature>
<dbReference type="InterPro" id="IPR051461">
    <property type="entry name" value="UPF0750_membrane"/>
</dbReference>
<protein>
    <recommendedName>
        <fullName evidence="7">DUF2179 domain-containing protein</fullName>
    </recommendedName>
</protein>
<evidence type="ECO:0000256" key="1">
    <source>
        <dbReference type="ARBA" id="ARBA00004651"/>
    </source>
</evidence>
<feature type="transmembrane region" description="Helical" evidence="6">
    <location>
        <begin position="88"/>
        <end position="110"/>
    </location>
</feature>
<keyword evidence="5 6" id="KW-0472">Membrane</keyword>
<keyword evidence="2" id="KW-1003">Cell membrane</keyword>
<dbReference type="PIRSF" id="PIRSF006483">
    <property type="entry name" value="Membrane_protein_YitT"/>
    <property type="match status" value="1"/>
</dbReference>
<evidence type="ECO:0000256" key="2">
    <source>
        <dbReference type="ARBA" id="ARBA00022475"/>
    </source>
</evidence>
<feature type="transmembrane region" description="Helical" evidence="6">
    <location>
        <begin position="64"/>
        <end position="81"/>
    </location>
</feature>
<dbReference type="AlphaFoldDB" id="A0A6N2VF23"/>
<accession>A0A6N2VF23</accession>
<dbReference type="Pfam" id="PF02588">
    <property type="entry name" value="YitT_membrane"/>
    <property type="match status" value="1"/>
</dbReference>
<dbReference type="PANTHER" id="PTHR33545:SF5">
    <property type="entry name" value="UPF0750 MEMBRANE PROTEIN YITT"/>
    <property type="match status" value="1"/>
</dbReference>
<organism evidence="8">
    <name type="scientific">Enterocloster bolteae</name>
    <dbReference type="NCBI Taxonomy" id="208479"/>
    <lineage>
        <taxon>Bacteria</taxon>
        <taxon>Bacillati</taxon>
        <taxon>Bacillota</taxon>
        <taxon>Clostridia</taxon>
        <taxon>Lachnospirales</taxon>
        <taxon>Lachnospiraceae</taxon>
        <taxon>Enterocloster</taxon>
    </lineage>
</organism>
<name>A0A6N2VF23_9FIRM</name>
<proteinExistence type="predicted"/>
<sequence length="292" mass="31455">MNRKASIIFTTTGAIAGCVLFSLAFRMVLVPLHLYSGGFLGVAQLIQELLSYAIPSILDSEIDAAGIIYWMLNIPLFAAAFHSVSRIFFIKTVISVCILSLLTAVIPVPAGPLVNDRLTCCILGGCMSGLGVGLTLKCGSSGGGLDIAGICLSKRFPGFSVGKVSILVNILIYTYSAVRYDAETAVYSIIFSAVAGYVTDRVHYQNIQTSTFIISRNPDLASVITNEVSRGVTIWNGVGGYTQTPVYIYLTVVSKYEAHRLRHLISQKDHCAFLVSSDGQAITGNFEKRFDA</sequence>
<dbReference type="EMBL" id="CACRTF010000014">
    <property type="protein sequence ID" value="VYT27502.1"/>
    <property type="molecule type" value="Genomic_DNA"/>
</dbReference>
<dbReference type="InterPro" id="IPR019264">
    <property type="entry name" value="DUF2179"/>
</dbReference>
<dbReference type="InterPro" id="IPR003740">
    <property type="entry name" value="YitT"/>
</dbReference>
<dbReference type="CDD" id="cd16380">
    <property type="entry name" value="YitT_C"/>
    <property type="match status" value="1"/>
</dbReference>
<dbReference type="RefSeq" id="WP_002577359.1">
    <property type="nucleotide sequence ID" value="NZ_BAABZS010000001.1"/>
</dbReference>
<dbReference type="PANTHER" id="PTHR33545">
    <property type="entry name" value="UPF0750 MEMBRANE PROTEIN YITT-RELATED"/>
    <property type="match status" value="1"/>
</dbReference>
<keyword evidence="3 6" id="KW-0812">Transmembrane</keyword>
<evidence type="ECO:0000256" key="4">
    <source>
        <dbReference type="ARBA" id="ARBA00022989"/>
    </source>
</evidence>
<evidence type="ECO:0000256" key="6">
    <source>
        <dbReference type="SAM" id="Phobius"/>
    </source>
</evidence>
<dbReference type="GO" id="GO:0005886">
    <property type="term" value="C:plasma membrane"/>
    <property type="evidence" value="ECO:0007669"/>
    <property type="project" value="UniProtKB-SubCell"/>
</dbReference>
<evidence type="ECO:0000256" key="5">
    <source>
        <dbReference type="ARBA" id="ARBA00023136"/>
    </source>
</evidence>
<dbReference type="InterPro" id="IPR015867">
    <property type="entry name" value="N-reg_PII/ATP_PRibTrfase_C"/>
</dbReference>
<dbReference type="Pfam" id="PF10035">
    <property type="entry name" value="DUF2179"/>
    <property type="match status" value="1"/>
</dbReference>
<gene>
    <name evidence="8" type="ORF">CBLFYP116_02624</name>
</gene>
<dbReference type="Gene3D" id="3.30.70.120">
    <property type="match status" value="1"/>
</dbReference>
<reference evidence="8" key="1">
    <citation type="submission" date="2019-11" db="EMBL/GenBank/DDBJ databases">
        <authorList>
            <person name="Feng L."/>
        </authorList>
    </citation>
    <scope>NUCLEOTIDE SEQUENCE</scope>
    <source>
        <strain evidence="8">CbolteaeLFYP116</strain>
    </source>
</reference>
<dbReference type="GeneID" id="23115722"/>
<feature type="transmembrane region" description="Helical" evidence="6">
    <location>
        <begin position="6"/>
        <end position="25"/>
    </location>
</feature>
<evidence type="ECO:0000313" key="8">
    <source>
        <dbReference type="EMBL" id="VYT27502.1"/>
    </source>
</evidence>
<evidence type="ECO:0000256" key="3">
    <source>
        <dbReference type="ARBA" id="ARBA00022692"/>
    </source>
</evidence>